<keyword evidence="3" id="KW-1185">Reference proteome</keyword>
<accession>A0A9P3FZI0</accession>
<name>A0A9P3FZI0_9APHY</name>
<dbReference type="AlphaFoldDB" id="A0A9P3FZI0"/>
<protein>
    <submittedName>
        <fullName evidence="2">Uncharacterized protein</fullName>
    </submittedName>
</protein>
<gene>
    <name evidence="2" type="ORF">PsYK624_015200</name>
</gene>
<evidence type="ECO:0000256" key="1">
    <source>
        <dbReference type="SAM" id="MobiDB-lite"/>
    </source>
</evidence>
<dbReference type="EMBL" id="BPQB01000002">
    <property type="protein sequence ID" value="GJE85441.1"/>
    <property type="molecule type" value="Genomic_DNA"/>
</dbReference>
<evidence type="ECO:0000313" key="2">
    <source>
        <dbReference type="EMBL" id="GJE85441.1"/>
    </source>
</evidence>
<evidence type="ECO:0000313" key="3">
    <source>
        <dbReference type="Proteomes" id="UP000703269"/>
    </source>
</evidence>
<reference evidence="2 3" key="1">
    <citation type="submission" date="2021-08" db="EMBL/GenBank/DDBJ databases">
        <title>Draft Genome Sequence of Phanerochaete sordida strain YK-624.</title>
        <authorList>
            <person name="Mori T."/>
            <person name="Dohra H."/>
            <person name="Suzuki T."/>
            <person name="Kawagishi H."/>
            <person name="Hirai H."/>
        </authorList>
    </citation>
    <scope>NUCLEOTIDE SEQUENCE [LARGE SCALE GENOMIC DNA]</scope>
    <source>
        <strain evidence="2 3">YK-624</strain>
    </source>
</reference>
<sequence length="196" mass="22281">MTLSQRSCVHLISEACHVRPLPDVPRSRTHQARTPEGLCPRATHDASVCARRVRDRRRVVRGRALHTAYRGRTGLDPRGGRRARRRTRRVQRARSRALRGQVYRACPVFPLDAAHLADERRACRAPMCSATVTRTVYGTARRPRRSRSCGCSRRARMSFQTRTGRVSATSRLQTSSSRPRSCRIFATRLRAGSHNQ</sequence>
<feature type="region of interest" description="Disordered" evidence="1">
    <location>
        <begin position="70"/>
        <end position="96"/>
    </location>
</feature>
<proteinExistence type="predicted"/>
<feature type="compositionally biased region" description="Basic residues" evidence="1">
    <location>
        <begin position="80"/>
        <end position="96"/>
    </location>
</feature>
<organism evidence="2 3">
    <name type="scientific">Phanerochaete sordida</name>
    <dbReference type="NCBI Taxonomy" id="48140"/>
    <lineage>
        <taxon>Eukaryota</taxon>
        <taxon>Fungi</taxon>
        <taxon>Dikarya</taxon>
        <taxon>Basidiomycota</taxon>
        <taxon>Agaricomycotina</taxon>
        <taxon>Agaricomycetes</taxon>
        <taxon>Polyporales</taxon>
        <taxon>Phanerochaetaceae</taxon>
        <taxon>Phanerochaete</taxon>
    </lineage>
</organism>
<feature type="region of interest" description="Disordered" evidence="1">
    <location>
        <begin position="160"/>
        <end position="179"/>
    </location>
</feature>
<comment type="caution">
    <text evidence="2">The sequence shown here is derived from an EMBL/GenBank/DDBJ whole genome shotgun (WGS) entry which is preliminary data.</text>
</comment>
<dbReference type="Proteomes" id="UP000703269">
    <property type="component" value="Unassembled WGS sequence"/>
</dbReference>